<dbReference type="Gene3D" id="2.60.40.640">
    <property type="match status" value="2"/>
</dbReference>
<dbReference type="SUPFAM" id="SSF81296">
    <property type="entry name" value="E set domains"/>
    <property type="match status" value="2"/>
</dbReference>
<organism evidence="3 4">
    <name type="scientific">Porites evermanni</name>
    <dbReference type="NCBI Taxonomy" id="104178"/>
    <lineage>
        <taxon>Eukaryota</taxon>
        <taxon>Metazoa</taxon>
        <taxon>Cnidaria</taxon>
        <taxon>Anthozoa</taxon>
        <taxon>Hexacorallia</taxon>
        <taxon>Scleractinia</taxon>
        <taxon>Fungiina</taxon>
        <taxon>Poritidae</taxon>
        <taxon>Porites</taxon>
    </lineage>
</organism>
<dbReference type="PANTHER" id="PTHR11188">
    <property type="entry name" value="ARRESTIN DOMAIN CONTAINING PROTEIN"/>
    <property type="match status" value="1"/>
</dbReference>
<dbReference type="InterPro" id="IPR050357">
    <property type="entry name" value="Arrestin_domain-protein"/>
</dbReference>
<feature type="domain" description="Arrestin C-terminal-like" evidence="2">
    <location>
        <begin position="177"/>
        <end position="306"/>
    </location>
</feature>
<dbReference type="Proteomes" id="UP001159427">
    <property type="component" value="Unassembled WGS sequence"/>
</dbReference>
<gene>
    <name evidence="3" type="ORF">PEVE_00024523</name>
</gene>
<dbReference type="InterPro" id="IPR014756">
    <property type="entry name" value="Ig_E-set"/>
</dbReference>
<sequence>MGKIDYFVVEFYGEKRTFYPGEAINGTLRLKVNKELKLRGLRIEFHGNAHVHWREEYDFRGTTRYEEYNNSQTYIDTLATLFGKAPGQSGNNPVLQPGDYSYPFQFLIPNIKMPTSVEGRYGYVRYWLKGIVDRRWRNDITTKAAFTMLEYVDINTPLLLQPCQIQEDRNVGCLCCVSGPISTIVYTDRGGYYPGESIGVSAVINNNSKNEIIGLEIQLIQLTVFIGSGGKKKHWEDKVASMFQEGVKPGEEIRMPMVPLPVPSLPPTMTSCSCIKISYFLRLKVRVKGASNSTLNIPITIGSVPYRPPLHPAQYPPPGAALTPSAPPLAGFDAASAYPPAATQYSDPAYKLFL</sequence>
<evidence type="ECO:0000313" key="3">
    <source>
        <dbReference type="EMBL" id="CAH3024951.1"/>
    </source>
</evidence>
<evidence type="ECO:0000259" key="2">
    <source>
        <dbReference type="SMART" id="SM01017"/>
    </source>
</evidence>
<evidence type="ECO:0000313" key="4">
    <source>
        <dbReference type="Proteomes" id="UP001159427"/>
    </source>
</evidence>
<proteinExistence type="inferred from homology"/>
<name>A0ABN8M869_9CNID</name>
<protein>
    <recommendedName>
        <fullName evidence="2">Arrestin C-terminal-like domain-containing protein</fullName>
    </recommendedName>
</protein>
<comment type="caution">
    <text evidence="3">The sequence shown here is derived from an EMBL/GenBank/DDBJ whole genome shotgun (WGS) entry which is preliminary data.</text>
</comment>
<dbReference type="EMBL" id="CALNXI010000329">
    <property type="protein sequence ID" value="CAH3024951.1"/>
    <property type="molecule type" value="Genomic_DNA"/>
</dbReference>
<dbReference type="SMART" id="SM01017">
    <property type="entry name" value="Arrestin_C"/>
    <property type="match status" value="1"/>
</dbReference>
<dbReference type="Pfam" id="PF02752">
    <property type="entry name" value="Arrestin_C"/>
    <property type="match status" value="1"/>
</dbReference>
<reference evidence="3 4" key="1">
    <citation type="submission" date="2022-05" db="EMBL/GenBank/DDBJ databases">
        <authorList>
            <consortium name="Genoscope - CEA"/>
            <person name="William W."/>
        </authorList>
    </citation>
    <scope>NUCLEOTIDE SEQUENCE [LARGE SCALE GENOMIC DNA]</scope>
</reference>
<evidence type="ECO:0000256" key="1">
    <source>
        <dbReference type="ARBA" id="ARBA00005298"/>
    </source>
</evidence>
<dbReference type="InterPro" id="IPR011021">
    <property type="entry name" value="Arrestin-like_N"/>
</dbReference>
<keyword evidence="4" id="KW-1185">Reference proteome</keyword>
<dbReference type="InterPro" id="IPR011022">
    <property type="entry name" value="Arrestin_C-like"/>
</dbReference>
<dbReference type="PANTHER" id="PTHR11188:SF17">
    <property type="entry name" value="FI21816P1"/>
    <property type="match status" value="1"/>
</dbReference>
<accession>A0ABN8M869</accession>
<dbReference type="Pfam" id="PF00339">
    <property type="entry name" value="Arrestin_N"/>
    <property type="match status" value="1"/>
</dbReference>
<dbReference type="InterPro" id="IPR014752">
    <property type="entry name" value="Arrestin-like_C"/>
</dbReference>
<comment type="similarity">
    <text evidence="1">Belongs to the arrestin family.</text>
</comment>